<dbReference type="AlphaFoldDB" id="A0A1Y1VLS3"/>
<keyword evidence="5" id="KW-0413">Isomerase</keyword>
<dbReference type="SUPFAM" id="SSF55331">
    <property type="entry name" value="Tautomerase/MIF"/>
    <property type="match status" value="1"/>
</dbReference>
<reference evidence="13 14" key="2">
    <citation type="submission" date="2016-08" db="EMBL/GenBank/DDBJ databases">
        <title>Pervasive Adenine N6-methylation of Active Genes in Fungi.</title>
        <authorList>
            <consortium name="DOE Joint Genome Institute"/>
            <person name="Mondo S.J."/>
            <person name="Dannebaum R.O."/>
            <person name="Kuo R.C."/>
            <person name="Labutti K."/>
            <person name="Haridas S."/>
            <person name="Kuo A."/>
            <person name="Salamov A."/>
            <person name="Ahrendt S.R."/>
            <person name="Lipzen A."/>
            <person name="Sullivan W."/>
            <person name="Andreopoulos W.B."/>
            <person name="Clum A."/>
            <person name="Lindquist E."/>
            <person name="Daum C."/>
            <person name="Ramamoorthy G.K."/>
            <person name="Gryganskyi A."/>
            <person name="Culley D."/>
            <person name="Magnuson J.K."/>
            <person name="James T.Y."/>
            <person name="O'Malley M.A."/>
            <person name="Stajich J.E."/>
            <person name="Spatafora J.W."/>
            <person name="Visel A."/>
            <person name="Grigoriev I.V."/>
        </authorList>
    </citation>
    <scope>NUCLEOTIDE SEQUENCE [LARGE SCALE GENOMIC DNA]</scope>
    <source>
        <strain evidence="14">finn</strain>
    </source>
</reference>
<dbReference type="OrthoDB" id="255819at2759"/>
<comment type="caution">
    <text evidence="13">The sequence shown here is derived from an EMBL/GenBank/DDBJ whole genome shotgun (WGS) entry which is preliminary data.</text>
</comment>
<evidence type="ECO:0000256" key="8">
    <source>
        <dbReference type="ARBA" id="ARBA00038932"/>
    </source>
</evidence>
<dbReference type="EC" id="5.3.2.1" evidence="9"/>
<dbReference type="EC" id="5.3.3.12" evidence="8"/>
<comment type="catalytic activity">
    <reaction evidence="6">
        <text>3-phenylpyruvate = enol-phenylpyruvate</text>
        <dbReference type="Rhea" id="RHEA:17097"/>
        <dbReference type="ChEBI" id="CHEBI:16815"/>
        <dbReference type="ChEBI" id="CHEBI:18005"/>
        <dbReference type="EC" id="5.3.2.1"/>
    </reaction>
</comment>
<dbReference type="EMBL" id="MCFH01000002">
    <property type="protein sequence ID" value="ORX59886.1"/>
    <property type="molecule type" value="Genomic_DNA"/>
</dbReference>
<dbReference type="GO" id="GO:0050178">
    <property type="term" value="F:phenylpyruvate tautomerase activity"/>
    <property type="evidence" value="ECO:0007669"/>
    <property type="project" value="UniProtKB-EC"/>
</dbReference>
<organism evidence="13 14">
    <name type="scientific">Piromyces finnis</name>
    <dbReference type="NCBI Taxonomy" id="1754191"/>
    <lineage>
        <taxon>Eukaryota</taxon>
        <taxon>Fungi</taxon>
        <taxon>Fungi incertae sedis</taxon>
        <taxon>Chytridiomycota</taxon>
        <taxon>Chytridiomycota incertae sedis</taxon>
        <taxon>Neocallimastigomycetes</taxon>
        <taxon>Neocallimastigales</taxon>
        <taxon>Neocallimastigaceae</taxon>
        <taxon>Piromyces</taxon>
    </lineage>
</organism>
<dbReference type="STRING" id="1754191.A0A1Y1VLS3"/>
<protein>
    <recommendedName>
        <fullName evidence="12">L-dopachrome isomerase</fullName>
        <ecNumber evidence="9">5.3.2.1</ecNumber>
        <ecNumber evidence="8">5.3.3.12</ecNumber>
    </recommendedName>
    <alternativeName>
        <fullName evidence="10">L-dopachrome tautomerase</fullName>
    </alternativeName>
    <alternativeName>
        <fullName evidence="11">Phenylpyruvate tautomerase</fullName>
    </alternativeName>
</protein>
<comment type="subcellular location">
    <subcellularLocation>
        <location evidence="1">Secreted</location>
    </subcellularLocation>
</comment>
<accession>A0A1Y1VLS3</accession>
<comment type="similarity">
    <text evidence="2">Belongs to the MIF family.</text>
</comment>
<dbReference type="GO" id="GO:0004167">
    <property type="term" value="F:dopachrome isomerase activity"/>
    <property type="evidence" value="ECO:0007669"/>
    <property type="project" value="UniProtKB-EC"/>
</dbReference>
<evidence type="ECO:0000256" key="1">
    <source>
        <dbReference type="ARBA" id="ARBA00004613"/>
    </source>
</evidence>
<comment type="catalytic activity">
    <reaction evidence="7">
        <text>L-dopachrome = 5,6-dihydroxyindole-2-carboxylate</text>
        <dbReference type="Rhea" id="RHEA:13041"/>
        <dbReference type="ChEBI" id="CHEBI:16875"/>
        <dbReference type="ChEBI" id="CHEBI:57509"/>
        <dbReference type="EC" id="5.3.3.12"/>
    </reaction>
</comment>
<evidence type="ECO:0000256" key="5">
    <source>
        <dbReference type="ARBA" id="ARBA00023235"/>
    </source>
</evidence>
<dbReference type="PANTHER" id="PTHR11954">
    <property type="entry name" value="D-DOPACHROME DECARBOXYLASE"/>
    <property type="match status" value="1"/>
</dbReference>
<evidence type="ECO:0000256" key="3">
    <source>
        <dbReference type="ARBA" id="ARBA00022514"/>
    </source>
</evidence>
<keyword evidence="4" id="KW-0964">Secreted</keyword>
<dbReference type="InterPro" id="IPR014347">
    <property type="entry name" value="Tautomerase/MIF_sf"/>
</dbReference>
<dbReference type="PANTHER" id="PTHR11954:SF6">
    <property type="entry name" value="MACROPHAGE MIGRATION INHIBITORY FACTOR"/>
    <property type="match status" value="1"/>
</dbReference>
<name>A0A1Y1VLS3_9FUNG</name>
<dbReference type="Proteomes" id="UP000193719">
    <property type="component" value="Unassembled WGS sequence"/>
</dbReference>
<evidence type="ECO:0000313" key="13">
    <source>
        <dbReference type="EMBL" id="ORX59886.1"/>
    </source>
</evidence>
<sequence length="114" mass="12163">MPFIEIRTNATFNDKNRALKEVSSLVAKCLGKPESYVDVCIIDNVAMSFGGSTDTAALITLGSLGCIDARSNKSTSAAIFKYLGETIGLNSRRGYIHFIDLPAEDTGYGGSTFA</sequence>
<evidence type="ECO:0000256" key="12">
    <source>
        <dbReference type="ARBA" id="ARBA00042730"/>
    </source>
</evidence>
<dbReference type="InterPro" id="IPR001398">
    <property type="entry name" value="Macrophage_inhib_fac"/>
</dbReference>
<proteinExistence type="inferred from homology"/>
<evidence type="ECO:0000256" key="7">
    <source>
        <dbReference type="ARBA" id="ARBA00036823"/>
    </source>
</evidence>
<evidence type="ECO:0000313" key="14">
    <source>
        <dbReference type="Proteomes" id="UP000193719"/>
    </source>
</evidence>
<evidence type="ECO:0000256" key="2">
    <source>
        <dbReference type="ARBA" id="ARBA00005851"/>
    </source>
</evidence>
<evidence type="ECO:0000256" key="11">
    <source>
        <dbReference type="ARBA" id="ARBA00041912"/>
    </source>
</evidence>
<keyword evidence="14" id="KW-1185">Reference proteome</keyword>
<evidence type="ECO:0000256" key="6">
    <source>
        <dbReference type="ARBA" id="ARBA00036735"/>
    </source>
</evidence>
<evidence type="ECO:0000256" key="4">
    <source>
        <dbReference type="ARBA" id="ARBA00022525"/>
    </source>
</evidence>
<dbReference type="GO" id="GO:0005615">
    <property type="term" value="C:extracellular space"/>
    <property type="evidence" value="ECO:0007669"/>
    <property type="project" value="UniProtKB-KW"/>
</dbReference>
<gene>
    <name evidence="13" type="ORF">BCR36DRAFT_341954</name>
</gene>
<evidence type="ECO:0000256" key="9">
    <source>
        <dbReference type="ARBA" id="ARBA00039086"/>
    </source>
</evidence>
<reference evidence="13 14" key="1">
    <citation type="submission" date="2016-08" db="EMBL/GenBank/DDBJ databases">
        <title>Genomes of anaerobic fungi encode conserved fungal cellulosomes for biomass hydrolysis.</title>
        <authorList>
            <consortium name="DOE Joint Genome Institute"/>
            <person name="Haitjema C.H."/>
            <person name="Gilmore S.P."/>
            <person name="Henske J.K."/>
            <person name="Solomon K.V."/>
            <person name="De Groot R."/>
            <person name="Kuo A."/>
            <person name="Mondo S.J."/>
            <person name="Salamov A.A."/>
            <person name="Labutti K."/>
            <person name="Zhao Z."/>
            <person name="Chiniquy J."/>
            <person name="Barry K."/>
            <person name="Brewer H.M."/>
            <person name="Purvine S.O."/>
            <person name="Wright A.T."/>
            <person name="Boxma B."/>
            <person name="Van Alen T."/>
            <person name="Hackstein J.H."/>
            <person name="Baker S.E."/>
            <person name="Grigoriev I.V."/>
            <person name="O'Malley M.A."/>
        </authorList>
    </citation>
    <scope>NUCLEOTIDE SEQUENCE [LARGE SCALE GENOMIC DNA]</scope>
    <source>
        <strain evidence="14">finn</strain>
    </source>
</reference>
<keyword evidence="3" id="KW-0202">Cytokine</keyword>
<dbReference type="Gene3D" id="3.30.429.10">
    <property type="entry name" value="Macrophage Migration Inhibitory Factor"/>
    <property type="match status" value="1"/>
</dbReference>
<evidence type="ECO:0000256" key="10">
    <source>
        <dbReference type="ARBA" id="ARBA00041631"/>
    </source>
</evidence>
<dbReference type="Pfam" id="PF01187">
    <property type="entry name" value="MIF"/>
    <property type="match status" value="1"/>
</dbReference>